<gene>
    <name evidence="2" type="ORF">ENO77_01015</name>
</gene>
<sequence length="306" mass="35188">MVLVDLDTIYSRSLEIARSYEDFRNILVEFKEKLEFDYVLRDRRLIAMPRGMSSAVFFGDIHGDIDTLYALCKKVDLLGLLRDGWYAIFLGDYIDRGAHQLEALAFIAMLKIEFPSRVITIRGNHEPYRHLIPYPHDYQDHLIERFGRRRGSELYEISLEVFDYMPLALYSPGKVLAVHGGPPVARVARYDSADEILAVENDLEAVEDILWSDPVDDDSIDYTYSYRGAGKLWGKRITQKVLEKTGVKIIVRGHEPVNGYRFNHDRKVLTLFSMKGYYGNLYASCLKIDLDNLSNSTTIEKSIVSI</sequence>
<evidence type="ECO:0000313" key="2">
    <source>
        <dbReference type="EMBL" id="HEW52748.1"/>
    </source>
</evidence>
<dbReference type="GO" id="GO:0016787">
    <property type="term" value="F:hydrolase activity"/>
    <property type="evidence" value="ECO:0007669"/>
    <property type="project" value="InterPro"/>
</dbReference>
<dbReference type="AlphaFoldDB" id="A0A7C2VNK1"/>
<dbReference type="PRINTS" id="PR00114">
    <property type="entry name" value="STPHPHTASE"/>
</dbReference>
<protein>
    <submittedName>
        <fullName evidence="2">Serine/threonine protein phosphatase</fullName>
    </submittedName>
</protein>
<reference evidence="2" key="1">
    <citation type="journal article" date="2020" name="mSystems">
        <title>Genome- and Community-Level Interaction Insights into Carbon Utilization and Element Cycling Functions of Hydrothermarchaeota in Hydrothermal Sediment.</title>
        <authorList>
            <person name="Zhou Z."/>
            <person name="Liu Y."/>
            <person name="Xu W."/>
            <person name="Pan J."/>
            <person name="Luo Z.H."/>
            <person name="Li M."/>
        </authorList>
    </citation>
    <scope>NUCLEOTIDE SEQUENCE [LARGE SCALE GENOMIC DNA]</scope>
    <source>
        <strain evidence="2">SpSt-16</strain>
    </source>
</reference>
<dbReference type="Pfam" id="PF00149">
    <property type="entry name" value="Metallophos"/>
    <property type="match status" value="1"/>
</dbReference>
<dbReference type="InterPro" id="IPR004843">
    <property type="entry name" value="Calcineurin-like_PHP"/>
</dbReference>
<dbReference type="EMBL" id="DSGT01000002">
    <property type="protein sequence ID" value="HEW52748.1"/>
    <property type="molecule type" value="Genomic_DNA"/>
</dbReference>
<feature type="domain" description="Serine/threonine specific protein phosphatases" evidence="1">
    <location>
        <begin position="121"/>
        <end position="126"/>
    </location>
</feature>
<dbReference type="InterPro" id="IPR050341">
    <property type="entry name" value="PP1_catalytic_subunit"/>
</dbReference>
<proteinExistence type="predicted"/>
<comment type="caution">
    <text evidence="2">The sequence shown here is derived from an EMBL/GenBank/DDBJ whole genome shotgun (WGS) entry which is preliminary data.</text>
</comment>
<dbReference type="PANTHER" id="PTHR11668:SF496">
    <property type="entry name" value="SERINE_THREONINE-PROTEIN PHOSPHATASE"/>
    <property type="match status" value="1"/>
</dbReference>
<dbReference type="PANTHER" id="PTHR11668">
    <property type="entry name" value="SERINE/THREONINE PROTEIN PHOSPHATASE"/>
    <property type="match status" value="1"/>
</dbReference>
<accession>A0A7C2VNK1</accession>
<dbReference type="InterPro" id="IPR006186">
    <property type="entry name" value="Ser/Thr-sp_prot-phosphatase"/>
</dbReference>
<dbReference type="SUPFAM" id="SSF56300">
    <property type="entry name" value="Metallo-dependent phosphatases"/>
    <property type="match status" value="1"/>
</dbReference>
<dbReference type="PROSITE" id="PS00125">
    <property type="entry name" value="SER_THR_PHOSPHATASE"/>
    <property type="match status" value="1"/>
</dbReference>
<name>A0A7C2VNK1_9CREN</name>
<dbReference type="Gene3D" id="3.60.21.10">
    <property type="match status" value="1"/>
</dbReference>
<dbReference type="CDD" id="cd00144">
    <property type="entry name" value="MPP_PPP_family"/>
    <property type="match status" value="1"/>
</dbReference>
<dbReference type="SMART" id="SM00156">
    <property type="entry name" value="PP2Ac"/>
    <property type="match status" value="1"/>
</dbReference>
<dbReference type="InterPro" id="IPR029052">
    <property type="entry name" value="Metallo-depent_PP-like"/>
</dbReference>
<organism evidence="2">
    <name type="scientific">Ignisphaera aggregans</name>
    <dbReference type="NCBI Taxonomy" id="334771"/>
    <lineage>
        <taxon>Archaea</taxon>
        <taxon>Thermoproteota</taxon>
        <taxon>Thermoprotei</taxon>
        <taxon>Desulfurococcales</taxon>
        <taxon>Desulfurococcaceae</taxon>
        <taxon>Ignisphaera</taxon>
    </lineage>
</organism>
<evidence type="ECO:0000259" key="1">
    <source>
        <dbReference type="PROSITE" id="PS00125"/>
    </source>
</evidence>